<evidence type="ECO:0000313" key="3">
    <source>
        <dbReference type="Proteomes" id="UP000003704"/>
    </source>
</evidence>
<proteinExistence type="predicted"/>
<dbReference type="EMBL" id="AKGD01000001">
    <property type="protein sequence ID" value="EIT71572.1"/>
    <property type="molecule type" value="Genomic_DNA"/>
</dbReference>
<dbReference type="RefSeq" id="WP_007184658.1">
    <property type="nucleotide sequence ID" value="NZ_AKGD01000001.1"/>
</dbReference>
<dbReference type="STRING" id="1172194.WQQ_17090"/>
<keyword evidence="1" id="KW-0732">Signal</keyword>
<feature type="chain" id="PRO_5003712896" description="DUF3187 family protein" evidence="1">
    <location>
        <begin position="26"/>
        <end position="326"/>
    </location>
</feature>
<keyword evidence="3" id="KW-1185">Reference proteome</keyword>
<feature type="signal peptide" evidence="1">
    <location>
        <begin position="1"/>
        <end position="25"/>
    </location>
</feature>
<name>I7ZIK8_9GAMM</name>
<evidence type="ECO:0000313" key="2">
    <source>
        <dbReference type="EMBL" id="EIT71572.1"/>
    </source>
</evidence>
<dbReference type="Proteomes" id="UP000003704">
    <property type="component" value="Unassembled WGS sequence"/>
</dbReference>
<dbReference type="AlphaFoldDB" id="I7ZIK8"/>
<organism evidence="2 3">
    <name type="scientific">Hydrocarboniphaga effusa AP103</name>
    <dbReference type="NCBI Taxonomy" id="1172194"/>
    <lineage>
        <taxon>Bacteria</taxon>
        <taxon>Pseudomonadati</taxon>
        <taxon>Pseudomonadota</taxon>
        <taxon>Gammaproteobacteria</taxon>
        <taxon>Nevskiales</taxon>
        <taxon>Nevskiaceae</taxon>
        <taxon>Hydrocarboniphaga</taxon>
    </lineage>
</organism>
<evidence type="ECO:0008006" key="4">
    <source>
        <dbReference type="Google" id="ProtNLM"/>
    </source>
</evidence>
<evidence type="ECO:0000256" key="1">
    <source>
        <dbReference type="SAM" id="SignalP"/>
    </source>
</evidence>
<dbReference type="Pfam" id="PF11383">
    <property type="entry name" value="DUF3187"/>
    <property type="match status" value="1"/>
</dbReference>
<sequence>MNNLSSHIGLLILVASAAAAGQARAAERPLAVYNQGALARAFELPVIGETGVLPFGDTRGSLRYDLTTEYHASGNGSEAVVLDGESNLLTFAFRKGLGWNLELTLEVPVLHQGGGFMDDPIESWHDFFGLPNGGRELAPQDRYLYEYTRGGETVFRNTRGGTDLGDVRLGFGWQALESLALRTEFKLPSGDDAHLAGGNTGGALWADWALPFDPGFFLSGWVSAGVSINDEAGLIADQQNSVVPFGGAGLAARFAEHWSLLGQLYAHGKLYDDSDLDAFREALQLSLGLRYDLARDFGIDVGFQEDLITSSSPDFSFHLALSWRSL</sequence>
<protein>
    <recommendedName>
        <fullName evidence="4">DUF3187 family protein</fullName>
    </recommendedName>
</protein>
<comment type="caution">
    <text evidence="2">The sequence shown here is derived from an EMBL/GenBank/DDBJ whole genome shotgun (WGS) entry which is preliminary data.</text>
</comment>
<dbReference type="OrthoDB" id="7059736at2"/>
<dbReference type="InterPro" id="IPR021523">
    <property type="entry name" value="DUF3187"/>
</dbReference>
<reference evidence="2 3" key="1">
    <citation type="journal article" date="2012" name="J. Bacteriol.">
        <title>Genome Sequence of n-Alkane-Degrading Hydrocarboniphaga effusa Strain AP103T (ATCC BAA-332T).</title>
        <authorList>
            <person name="Chang H.K."/>
            <person name="Zylstra G.J."/>
            <person name="Chae J.C."/>
        </authorList>
    </citation>
    <scope>NUCLEOTIDE SEQUENCE [LARGE SCALE GENOMIC DNA]</scope>
    <source>
        <strain evidence="2 3">AP103</strain>
    </source>
</reference>
<gene>
    <name evidence="2" type="ORF">WQQ_17090</name>
</gene>
<accession>I7ZIK8</accession>